<dbReference type="GO" id="GO:0008236">
    <property type="term" value="F:serine-type peptidase activity"/>
    <property type="evidence" value="ECO:0007669"/>
    <property type="project" value="UniProtKB-KW"/>
</dbReference>
<keyword evidence="3" id="KW-0378">Hydrolase</keyword>
<organism evidence="7 8">
    <name type="scientific">Mucilaginibacter gracilis</name>
    <dbReference type="NCBI Taxonomy" id="423350"/>
    <lineage>
        <taxon>Bacteria</taxon>
        <taxon>Pseudomonadati</taxon>
        <taxon>Bacteroidota</taxon>
        <taxon>Sphingobacteriia</taxon>
        <taxon>Sphingobacteriales</taxon>
        <taxon>Sphingobacteriaceae</taxon>
        <taxon>Mucilaginibacter</taxon>
    </lineage>
</organism>
<dbReference type="Pfam" id="PF03575">
    <property type="entry name" value="Peptidase_S51"/>
    <property type="match status" value="1"/>
</dbReference>
<dbReference type="GO" id="GO:0006508">
    <property type="term" value="P:proteolysis"/>
    <property type="evidence" value="ECO:0007669"/>
    <property type="project" value="UniProtKB-KW"/>
</dbReference>
<feature type="region of interest" description="Disordered" evidence="5">
    <location>
        <begin position="306"/>
        <end position="328"/>
    </location>
</feature>
<name>A0A495IVS7_9SPHI</name>
<dbReference type="PANTHER" id="PTHR36175">
    <property type="entry name" value="CYANOPHYCINASE"/>
    <property type="match status" value="1"/>
</dbReference>
<evidence type="ECO:0000256" key="1">
    <source>
        <dbReference type="ARBA" id="ARBA00006534"/>
    </source>
</evidence>
<keyword evidence="4" id="KW-0720">Serine protease</keyword>
<dbReference type="Gene3D" id="3.40.50.880">
    <property type="match status" value="1"/>
</dbReference>
<dbReference type="RefSeq" id="WP_121196207.1">
    <property type="nucleotide sequence ID" value="NZ_RBKU01000001.1"/>
</dbReference>
<feature type="chain" id="PRO_5019736365" evidence="6">
    <location>
        <begin position="22"/>
        <end position="328"/>
    </location>
</feature>
<keyword evidence="8" id="KW-1185">Reference proteome</keyword>
<evidence type="ECO:0000256" key="4">
    <source>
        <dbReference type="ARBA" id="ARBA00022825"/>
    </source>
</evidence>
<keyword evidence="6" id="KW-0732">Signal</keyword>
<protein>
    <submittedName>
        <fullName evidence="7">Cyanophycinase</fullName>
    </submittedName>
</protein>
<feature type="signal peptide" evidence="6">
    <location>
        <begin position="1"/>
        <end position="21"/>
    </location>
</feature>
<dbReference type="PANTHER" id="PTHR36175:SF1">
    <property type="entry name" value="CYANOPHYCINASE"/>
    <property type="match status" value="1"/>
</dbReference>
<evidence type="ECO:0000313" key="8">
    <source>
        <dbReference type="Proteomes" id="UP000268007"/>
    </source>
</evidence>
<dbReference type="Proteomes" id="UP000268007">
    <property type="component" value="Unassembled WGS sequence"/>
</dbReference>
<dbReference type="InterPro" id="IPR005320">
    <property type="entry name" value="Peptidase_S51"/>
</dbReference>
<dbReference type="SUPFAM" id="SSF52317">
    <property type="entry name" value="Class I glutamine amidotransferase-like"/>
    <property type="match status" value="1"/>
</dbReference>
<proteinExistence type="inferred from homology"/>
<dbReference type="InterPro" id="IPR029062">
    <property type="entry name" value="Class_I_gatase-like"/>
</dbReference>
<evidence type="ECO:0000256" key="2">
    <source>
        <dbReference type="ARBA" id="ARBA00022670"/>
    </source>
</evidence>
<gene>
    <name evidence="7" type="ORF">BDD43_0528</name>
</gene>
<comment type="caution">
    <text evidence="7">The sequence shown here is derived from an EMBL/GenBank/DDBJ whole genome shotgun (WGS) entry which is preliminary data.</text>
</comment>
<accession>A0A495IVS7</accession>
<keyword evidence="2" id="KW-0645">Protease</keyword>
<dbReference type="EMBL" id="RBKU01000001">
    <property type="protein sequence ID" value="RKR80421.1"/>
    <property type="molecule type" value="Genomic_DNA"/>
</dbReference>
<dbReference type="OrthoDB" id="9799980at2"/>
<evidence type="ECO:0000313" key="7">
    <source>
        <dbReference type="EMBL" id="RKR80421.1"/>
    </source>
</evidence>
<dbReference type="AlphaFoldDB" id="A0A495IVS7"/>
<evidence type="ECO:0000256" key="5">
    <source>
        <dbReference type="SAM" id="MobiDB-lite"/>
    </source>
</evidence>
<sequence length="328" mass="35215">MKRKFILTLLIAMIGYGTAFAQQSPITVKKSTTRHGPEKGSLIIIGGGGSTPAIWAKFTELAGGKDKARIIVITTAAGDSAEFATGTVKSVIKNTGIQNVTLVHTGDLEVANSDAFVALINNATGVFFDGGRQWHPAESYLNTRAHQAFFDLLNRGGVIAGSSAGASIQGSFLWRGDTEGAHILVGDHTQGLGFLKNSVLDQHVMTRNRIFDLTDFVKQAPEFIGIGLEQATAVLVQRDTLTVIGKAYALIYDYNTIIGNGPKHIVNGKENYNASNGPFFFLHEGQQYDLRKRRVIEPVIAKAKAPVKGNKYAPKKAAKASADGEDDN</sequence>
<evidence type="ECO:0000256" key="3">
    <source>
        <dbReference type="ARBA" id="ARBA00022801"/>
    </source>
</evidence>
<reference evidence="7 8" key="1">
    <citation type="submission" date="2018-10" db="EMBL/GenBank/DDBJ databases">
        <title>Genomic Encyclopedia of Archaeal and Bacterial Type Strains, Phase II (KMG-II): from individual species to whole genera.</title>
        <authorList>
            <person name="Goeker M."/>
        </authorList>
    </citation>
    <scope>NUCLEOTIDE SEQUENCE [LARGE SCALE GENOMIC DNA]</scope>
    <source>
        <strain evidence="7 8">DSM 18602</strain>
    </source>
</reference>
<dbReference type="CDD" id="cd03145">
    <property type="entry name" value="GAT1_cyanophycinase"/>
    <property type="match status" value="1"/>
</dbReference>
<comment type="similarity">
    <text evidence="1">Belongs to the peptidase S51 family.</text>
</comment>
<evidence type="ECO:0000256" key="6">
    <source>
        <dbReference type="SAM" id="SignalP"/>
    </source>
</evidence>